<evidence type="ECO:0000256" key="1">
    <source>
        <dbReference type="SAM" id="MobiDB-lite"/>
    </source>
</evidence>
<evidence type="ECO:0000259" key="2">
    <source>
        <dbReference type="Pfam" id="PF20454"/>
    </source>
</evidence>
<feature type="domain" description="Terminase large subunit GpA endonuclease" evidence="2">
    <location>
        <begin position="394"/>
        <end position="671"/>
    </location>
</feature>
<accession>A0A5C5XRZ9</accession>
<dbReference type="SUPFAM" id="SSF52540">
    <property type="entry name" value="P-loop containing nucleoside triphosphate hydrolases"/>
    <property type="match status" value="1"/>
</dbReference>
<proteinExistence type="predicted"/>
<feature type="region of interest" description="Disordered" evidence="1">
    <location>
        <begin position="677"/>
        <end position="702"/>
    </location>
</feature>
<dbReference type="GO" id="GO:0004519">
    <property type="term" value="F:endonuclease activity"/>
    <property type="evidence" value="ECO:0007669"/>
    <property type="project" value="InterPro"/>
</dbReference>
<dbReference type="Pfam" id="PF20454">
    <property type="entry name" value="GpA_nuclease"/>
    <property type="match status" value="1"/>
</dbReference>
<sequence>MPPDYDEHRRSAAERSRKKSEEGREIGRLPRRGDAARRRSCAKSLKRFCTTYLVNQFNLEWSPDHHRCIKKMERAVLKGELFALAMPRGSGKTTLCEAACLWAILYGYRRFIVLIGSDKDAAKEMLDSIKTELETNDLLLADFPEVCFPIRALQGIHSRCNGQTCGGVRTRMKWTDYGCTLPTVKRSKCSGSRILCRGLTGRIRGLKAKTAAGEQIRPDLVIVDDPQTEESAKSEVQNQSRVGILTGAVLGLAGPGKNIAGMMPCTVIEPNDMADQILNRELYPQWQGDRIAYVKSWPKNRHLWDEYCELLRADLAAERGSKRSTEFYAKHRKAMDDGFVVYWQQRKSDEELSANQHFWNAVVKLGPQRVAAEYQQDPRCPELVGDDFAFDWHIEAKVIITKLSGYDRGLVPDDCQHMTGMIDVHGDVLYWGVVGWTANFTGWVVDYGTWPRQRTDYFSKSSAQRTLAKQYAGEIDSSETEALIHRGLTDLVNDTIARAWRREDGSPQHVGLCMIDANWGEQADTVYDFAARSDHARILLPSHGRGIGASRERIDAAPQKPGEIVGHHWRMPSLRKSKRKIRYMVFDSNTWKVFVFRRLATARGSSGCLELPGRDPIRHQMIADHCRAETPQRTEGPYGERVEWAPPAPGVDNHFFDVMVGNCVAASRLGCQLPGVSMTGRGGGRRGRGKSRMRLSEMRKPA</sequence>
<keyword evidence="4" id="KW-1185">Reference proteome</keyword>
<feature type="region of interest" description="Disordered" evidence="1">
    <location>
        <begin position="1"/>
        <end position="31"/>
    </location>
</feature>
<dbReference type="Proteomes" id="UP000317238">
    <property type="component" value="Unassembled WGS sequence"/>
</dbReference>
<dbReference type="OrthoDB" id="234808at2"/>
<dbReference type="Gene3D" id="3.40.50.300">
    <property type="entry name" value="P-loop containing nucleotide triphosphate hydrolases"/>
    <property type="match status" value="1"/>
</dbReference>
<evidence type="ECO:0000313" key="4">
    <source>
        <dbReference type="Proteomes" id="UP000317238"/>
    </source>
</evidence>
<dbReference type="RefSeq" id="WP_146440911.1">
    <property type="nucleotide sequence ID" value="NZ_SJPL01000002.1"/>
</dbReference>
<reference evidence="3 4" key="1">
    <citation type="submission" date="2019-02" db="EMBL/GenBank/DDBJ databases">
        <title>Deep-cultivation of Planctomycetes and their phenomic and genomic characterization uncovers novel biology.</title>
        <authorList>
            <person name="Wiegand S."/>
            <person name="Jogler M."/>
            <person name="Boedeker C."/>
            <person name="Pinto D."/>
            <person name="Vollmers J."/>
            <person name="Rivas-Marin E."/>
            <person name="Kohn T."/>
            <person name="Peeters S.H."/>
            <person name="Heuer A."/>
            <person name="Rast P."/>
            <person name="Oberbeckmann S."/>
            <person name="Bunk B."/>
            <person name="Jeske O."/>
            <person name="Meyerdierks A."/>
            <person name="Storesund J.E."/>
            <person name="Kallscheuer N."/>
            <person name="Luecker S."/>
            <person name="Lage O.M."/>
            <person name="Pohl T."/>
            <person name="Merkel B.J."/>
            <person name="Hornburger P."/>
            <person name="Mueller R.-W."/>
            <person name="Bruemmer F."/>
            <person name="Labrenz M."/>
            <person name="Spormann A.M."/>
            <person name="Op Den Camp H."/>
            <person name="Overmann J."/>
            <person name="Amann R."/>
            <person name="Jetten M.S.M."/>
            <person name="Mascher T."/>
            <person name="Medema M.H."/>
            <person name="Devos D.P."/>
            <person name="Kaster A.-K."/>
            <person name="Ovreas L."/>
            <person name="Rohde M."/>
            <person name="Galperin M.Y."/>
            <person name="Jogler C."/>
        </authorList>
    </citation>
    <scope>NUCLEOTIDE SEQUENCE [LARGE SCALE GENOMIC DNA]</scope>
    <source>
        <strain evidence="3 4">Pan14r</strain>
    </source>
</reference>
<dbReference type="InterPro" id="IPR046454">
    <property type="entry name" value="GpA_endonuclease"/>
</dbReference>
<evidence type="ECO:0000313" key="3">
    <source>
        <dbReference type="EMBL" id="TWT65630.1"/>
    </source>
</evidence>
<gene>
    <name evidence="3" type="ORF">Pan14r_51770</name>
</gene>
<comment type="caution">
    <text evidence="3">The sequence shown here is derived from an EMBL/GenBank/DDBJ whole genome shotgun (WGS) entry which is preliminary data.</text>
</comment>
<protein>
    <submittedName>
        <fullName evidence="3">Phage terminase large subunit (GpA)</fullName>
    </submittedName>
</protein>
<dbReference type="InterPro" id="IPR027417">
    <property type="entry name" value="P-loop_NTPase"/>
</dbReference>
<dbReference type="EMBL" id="SJPL01000002">
    <property type="protein sequence ID" value="TWT65630.1"/>
    <property type="molecule type" value="Genomic_DNA"/>
</dbReference>
<name>A0A5C5XRZ9_9PLAN</name>
<feature type="compositionally biased region" description="Basic residues" evidence="1">
    <location>
        <begin position="683"/>
        <end position="693"/>
    </location>
</feature>
<dbReference type="AlphaFoldDB" id="A0A5C5XRZ9"/>
<organism evidence="3 4">
    <name type="scientific">Crateriforma conspicua</name>
    <dbReference type="NCBI Taxonomy" id="2527996"/>
    <lineage>
        <taxon>Bacteria</taxon>
        <taxon>Pseudomonadati</taxon>
        <taxon>Planctomycetota</taxon>
        <taxon>Planctomycetia</taxon>
        <taxon>Planctomycetales</taxon>
        <taxon>Planctomycetaceae</taxon>
        <taxon>Crateriforma</taxon>
    </lineage>
</organism>